<keyword evidence="4" id="KW-0560">Oxidoreductase</keyword>
<keyword evidence="6" id="KW-0503">Monooxygenase</keyword>
<keyword evidence="3" id="KW-0274">FAD</keyword>
<dbReference type="GO" id="GO:0050660">
    <property type="term" value="F:flavin adenine dinucleotide binding"/>
    <property type="evidence" value="ECO:0007669"/>
    <property type="project" value="InterPro"/>
</dbReference>
<evidence type="ECO:0000313" key="7">
    <source>
        <dbReference type="Proteomes" id="UP000799776"/>
    </source>
</evidence>
<evidence type="ECO:0000313" key="6">
    <source>
        <dbReference type="EMBL" id="KAF2086488.1"/>
    </source>
</evidence>
<evidence type="ECO:0000256" key="1">
    <source>
        <dbReference type="ARBA" id="ARBA00010139"/>
    </source>
</evidence>
<proteinExistence type="inferred from homology"/>
<evidence type="ECO:0000256" key="2">
    <source>
        <dbReference type="ARBA" id="ARBA00022630"/>
    </source>
</evidence>
<comment type="similarity">
    <text evidence="1">Belongs to the FAD-binding monooxygenase family.</text>
</comment>
<dbReference type="AlphaFoldDB" id="A0A9P4LZ01"/>
<keyword evidence="5" id="KW-0472">Membrane</keyword>
<feature type="transmembrane region" description="Helical" evidence="5">
    <location>
        <begin position="544"/>
        <end position="568"/>
    </location>
</feature>
<dbReference type="GO" id="GO:0050661">
    <property type="term" value="F:NADP binding"/>
    <property type="evidence" value="ECO:0007669"/>
    <property type="project" value="InterPro"/>
</dbReference>
<keyword evidence="5" id="KW-1133">Transmembrane helix</keyword>
<evidence type="ECO:0000256" key="4">
    <source>
        <dbReference type="ARBA" id="ARBA00023002"/>
    </source>
</evidence>
<keyword evidence="2" id="KW-0285">Flavoprotein</keyword>
<accession>A0A9P4LZ01</accession>
<protein>
    <submittedName>
        <fullName evidence="6">Cyclohexanone monooxygenase</fullName>
    </submittedName>
</protein>
<dbReference type="InterPro" id="IPR036188">
    <property type="entry name" value="FAD/NAD-bd_sf"/>
</dbReference>
<dbReference type="EMBL" id="ML978724">
    <property type="protein sequence ID" value="KAF2086488.1"/>
    <property type="molecule type" value="Genomic_DNA"/>
</dbReference>
<dbReference type="InterPro" id="IPR020946">
    <property type="entry name" value="Flavin_mOase-like"/>
</dbReference>
<dbReference type="Pfam" id="PF00743">
    <property type="entry name" value="FMO-like"/>
    <property type="match status" value="1"/>
</dbReference>
<keyword evidence="5" id="KW-0812">Transmembrane</keyword>
<organism evidence="6 7">
    <name type="scientific">Saccharata proteae CBS 121410</name>
    <dbReference type="NCBI Taxonomy" id="1314787"/>
    <lineage>
        <taxon>Eukaryota</taxon>
        <taxon>Fungi</taxon>
        <taxon>Dikarya</taxon>
        <taxon>Ascomycota</taxon>
        <taxon>Pezizomycotina</taxon>
        <taxon>Dothideomycetes</taxon>
        <taxon>Dothideomycetes incertae sedis</taxon>
        <taxon>Botryosphaeriales</taxon>
        <taxon>Saccharataceae</taxon>
        <taxon>Saccharata</taxon>
    </lineage>
</organism>
<sequence>MGGTKPWPEVPVGNKDHSNAAVVIIGAGISGMCMAIDLIKRNNCRNFVILEKSGGVGGTWRDNQYPGCCCDVWSMLYSYSFEQNPDWTREYPGQEEILDYLTKVASKHGLYKHIRFNTAVEEARWDDEAKKWKTAVRITNAKESEFQQSYTITSDFLVSAVGQLNTPQYPSIRGLEDFGGKTMHSARWDWSTELWNKKIAIIGNGATAVQIVPEVAKVAAHVAVYQRQANWVIPRGDAPVSAAWRAAYRYLAPLRWRKRAVQMDAREAFFNAVTDADAPEAHMIRSFHQQAMEKSLPGQPEMWAELTPDYAPGCKRVIISDDYFPALARSNVGLETRGIRRIAEKGIEVEGGEVEEFDLIVLATGFRTVEFMSPIKVFGKGGRSIEDIWKGGAVAYNGTTVEDLPNFGIFYGPNTNLGHNSIVLMIEAQSRYLNALVSVILTARRSGKPLALSPKSSVVAAFNAEIQAVLQKSSFADPKCQSWYRNAEGKITNNWSGTVVDYQRRMARVDWGDYLAEGEGRGLLEGRRVTDVGRVVEETKLSDTALWTLTGVVGVLAVAGGWLALVYANERCWVL</sequence>
<comment type="caution">
    <text evidence="6">The sequence shown here is derived from an EMBL/GenBank/DDBJ whole genome shotgun (WGS) entry which is preliminary data.</text>
</comment>
<keyword evidence="7" id="KW-1185">Reference proteome</keyword>
<gene>
    <name evidence="6" type="ORF">K490DRAFT_74429</name>
</gene>
<dbReference type="InterPro" id="IPR051209">
    <property type="entry name" value="FAD-bind_Monooxygenase_sf"/>
</dbReference>
<reference evidence="6" key="1">
    <citation type="journal article" date="2020" name="Stud. Mycol.">
        <title>101 Dothideomycetes genomes: a test case for predicting lifestyles and emergence of pathogens.</title>
        <authorList>
            <person name="Haridas S."/>
            <person name="Albert R."/>
            <person name="Binder M."/>
            <person name="Bloem J."/>
            <person name="Labutti K."/>
            <person name="Salamov A."/>
            <person name="Andreopoulos B."/>
            <person name="Baker S."/>
            <person name="Barry K."/>
            <person name="Bills G."/>
            <person name="Bluhm B."/>
            <person name="Cannon C."/>
            <person name="Castanera R."/>
            <person name="Culley D."/>
            <person name="Daum C."/>
            <person name="Ezra D."/>
            <person name="Gonzalez J."/>
            <person name="Henrissat B."/>
            <person name="Kuo A."/>
            <person name="Liang C."/>
            <person name="Lipzen A."/>
            <person name="Lutzoni F."/>
            <person name="Magnuson J."/>
            <person name="Mondo S."/>
            <person name="Nolan M."/>
            <person name="Ohm R."/>
            <person name="Pangilinan J."/>
            <person name="Park H.-J."/>
            <person name="Ramirez L."/>
            <person name="Alfaro M."/>
            <person name="Sun H."/>
            <person name="Tritt A."/>
            <person name="Yoshinaga Y."/>
            <person name="Zwiers L.-H."/>
            <person name="Turgeon B."/>
            <person name="Goodwin S."/>
            <person name="Spatafora J."/>
            <person name="Crous P."/>
            <person name="Grigoriev I."/>
        </authorList>
    </citation>
    <scope>NUCLEOTIDE SEQUENCE</scope>
    <source>
        <strain evidence="6">CBS 121410</strain>
    </source>
</reference>
<evidence type="ECO:0000256" key="5">
    <source>
        <dbReference type="SAM" id="Phobius"/>
    </source>
</evidence>
<dbReference type="OrthoDB" id="74360at2759"/>
<dbReference type="GO" id="GO:0004499">
    <property type="term" value="F:N,N-dimethylaniline monooxygenase activity"/>
    <property type="evidence" value="ECO:0007669"/>
    <property type="project" value="InterPro"/>
</dbReference>
<dbReference type="Proteomes" id="UP000799776">
    <property type="component" value="Unassembled WGS sequence"/>
</dbReference>
<name>A0A9P4LZ01_9PEZI</name>
<dbReference type="SUPFAM" id="SSF51905">
    <property type="entry name" value="FAD/NAD(P)-binding domain"/>
    <property type="match status" value="2"/>
</dbReference>
<dbReference type="Gene3D" id="3.50.50.60">
    <property type="entry name" value="FAD/NAD(P)-binding domain"/>
    <property type="match status" value="2"/>
</dbReference>
<dbReference type="PANTHER" id="PTHR42877:SF4">
    <property type="entry name" value="FAD_NAD(P)-BINDING DOMAIN-CONTAINING PROTEIN-RELATED"/>
    <property type="match status" value="1"/>
</dbReference>
<evidence type="ECO:0000256" key="3">
    <source>
        <dbReference type="ARBA" id="ARBA00022827"/>
    </source>
</evidence>
<dbReference type="PANTHER" id="PTHR42877">
    <property type="entry name" value="L-ORNITHINE N(5)-MONOOXYGENASE-RELATED"/>
    <property type="match status" value="1"/>
</dbReference>